<dbReference type="AlphaFoldDB" id="A0AA85JK77"/>
<dbReference type="InterPro" id="IPR043596">
    <property type="entry name" value="CFAP53/TCHP"/>
</dbReference>
<feature type="coiled-coil region" evidence="7">
    <location>
        <begin position="220"/>
        <end position="283"/>
    </location>
</feature>
<reference evidence="10" key="2">
    <citation type="submission" date="2023-11" db="UniProtKB">
        <authorList>
            <consortium name="WormBaseParasite"/>
        </authorList>
    </citation>
    <scope>IDENTIFICATION</scope>
</reference>
<evidence type="ECO:0000313" key="10">
    <source>
        <dbReference type="WBParaSite" id="TREG1_25070.1"/>
    </source>
</evidence>
<evidence type="ECO:0000256" key="7">
    <source>
        <dbReference type="SAM" id="Coils"/>
    </source>
</evidence>
<name>A0AA85JK77_TRIRE</name>
<organism evidence="9 10">
    <name type="scientific">Trichobilharzia regenti</name>
    <name type="common">Nasal bird schistosome</name>
    <dbReference type="NCBI Taxonomy" id="157069"/>
    <lineage>
        <taxon>Eukaryota</taxon>
        <taxon>Metazoa</taxon>
        <taxon>Spiralia</taxon>
        <taxon>Lophotrochozoa</taxon>
        <taxon>Platyhelminthes</taxon>
        <taxon>Trematoda</taxon>
        <taxon>Digenea</taxon>
        <taxon>Strigeidida</taxon>
        <taxon>Schistosomatoidea</taxon>
        <taxon>Schistosomatidae</taxon>
        <taxon>Trichobilharzia</taxon>
    </lineage>
</organism>
<dbReference type="Proteomes" id="UP000050795">
    <property type="component" value="Unassembled WGS sequence"/>
</dbReference>
<evidence type="ECO:0000256" key="6">
    <source>
        <dbReference type="ARBA" id="ARBA00033773"/>
    </source>
</evidence>
<dbReference type="WBParaSite" id="TREG1_25070.1">
    <property type="protein sequence ID" value="TREG1_25070.1"/>
    <property type="gene ID" value="TREG1_25070"/>
</dbReference>
<evidence type="ECO:0000313" key="9">
    <source>
        <dbReference type="Proteomes" id="UP000050795"/>
    </source>
</evidence>
<evidence type="ECO:0000256" key="5">
    <source>
        <dbReference type="ARBA" id="ARBA00033747"/>
    </source>
</evidence>
<feature type="domain" description="Trichohyalin-plectin-homology" evidence="8">
    <location>
        <begin position="155"/>
        <end position="486"/>
    </location>
</feature>
<comment type="subcellular location">
    <subcellularLocation>
        <location evidence="1">Cell projection</location>
        <location evidence="1">Cilium</location>
    </subcellularLocation>
</comment>
<feature type="coiled-coil region" evidence="7">
    <location>
        <begin position="52"/>
        <end position="157"/>
    </location>
</feature>
<protein>
    <recommendedName>
        <fullName evidence="6">Cilia- and flagella-associated protein 53</fullName>
    </recommendedName>
</protein>
<dbReference type="PANTHER" id="PTHR31183:SF1">
    <property type="entry name" value="CILIA- AND FLAGELLA-ASSOCIATED PROTEIN 53"/>
    <property type="match status" value="1"/>
</dbReference>
<dbReference type="InterPro" id="IPR043597">
    <property type="entry name" value="TPH_dom"/>
</dbReference>
<reference evidence="9" key="1">
    <citation type="submission" date="2022-06" db="EMBL/GenBank/DDBJ databases">
        <authorList>
            <person name="Berger JAMES D."/>
            <person name="Berger JAMES D."/>
        </authorList>
    </citation>
    <scope>NUCLEOTIDE SEQUENCE [LARGE SCALE GENOMIC DNA]</scope>
</reference>
<keyword evidence="2 7" id="KW-0175">Coiled coil</keyword>
<evidence type="ECO:0000259" key="8">
    <source>
        <dbReference type="Pfam" id="PF13868"/>
    </source>
</evidence>
<dbReference type="Pfam" id="PF13868">
    <property type="entry name" value="TPH"/>
    <property type="match status" value="1"/>
</dbReference>
<keyword evidence="4" id="KW-0966">Cell projection</keyword>
<accession>A0AA85JK77</accession>
<comment type="similarity">
    <text evidence="5">Belongs to the CFAP53 family.</text>
</comment>
<feature type="coiled-coil region" evidence="7">
    <location>
        <begin position="331"/>
        <end position="492"/>
    </location>
</feature>
<dbReference type="PANTHER" id="PTHR31183">
    <property type="entry name" value="TRICHOPLEIN KERATIN FILAMENT-BINDING PROTEIN FAMILY MEMBER"/>
    <property type="match status" value="1"/>
</dbReference>
<dbReference type="GO" id="GO:0005929">
    <property type="term" value="C:cilium"/>
    <property type="evidence" value="ECO:0007669"/>
    <property type="project" value="UniProtKB-SubCell"/>
</dbReference>
<keyword evidence="3" id="KW-0969">Cilium</keyword>
<keyword evidence="9" id="KW-1185">Reference proteome</keyword>
<evidence type="ECO:0000256" key="1">
    <source>
        <dbReference type="ARBA" id="ARBA00004138"/>
    </source>
</evidence>
<evidence type="ECO:0000256" key="3">
    <source>
        <dbReference type="ARBA" id="ARBA00023069"/>
    </source>
</evidence>
<evidence type="ECO:0000256" key="4">
    <source>
        <dbReference type="ARBA" id="ARBA00023273"/>
    </source>
</evidence>
<proteinExistence type="inferred from homology"/>
<evidence type="ECO:0000256" key="2">
    <source>
        <dbReference type="ARBA" id="ARBA00023054"/>
    </source>
</evidence>
<sequence>MITNLSKSREFRGPGIGSVALLTKSNDRLTTYDHWNKIHKIDEFKSELCKTIDEYKANQQRAIWENETLENQIKAETLRRFQREKMKEAEELERKQQELKTLLKSDEKEVLTECKSPSEEKAERLAAMKARAELLEKQRKEANEKIAREKYNQLLREKCDALRQEVSKRRAHEVARDRLIQIEMKRQEKLMEKQQNDYLNELVQSSGKNFSEEANKITVIEERKKLASFLRQQIEGKEKEKSLTKEEKLNQSKALEEFNKLLKQEKQEEIEKKKLKMLKTRSDLDKCLQDKLQRKAEEQSLKSELDGLFASLIQQAGDEEDSGQKKYKADLKKETLQYLEYVRKMKEVEKEYEKEINRIVDEHIAKQHKLMHDKEQKIRTARENLRNEVTEVCRQQIMEKKRRHDEAKTERNNEAKKLSELTEQIKIDSENELHQRRQNIETYREALKQQIADQRLRYNQLLADRQRESEEHRKAEAEITELMNQIVHSNESDYNRHPWQKLSANNHSDIPVWDGTLTISKFASARY</sequence>